<keyword evidence="3" id="KW-1185">Reference proteome</keyword>
<reference evidence="3" key="1">
    <citation type="journal article" date="2019" name="Int. J. Syst. Evol. Microbiol.">
        <title>The Global Catalogue of Microorganisms (GCM) 10K type strain sequencing project: providing services to taxonomists for standard genome sequencing and annotation.</title>
        <authorList>
            <consortium name="The Broad Institute Genomics Platform"/>
            <consortium name="The Broad Institute Genome Sequencing Center for Infectious Disease"/>
            <person name="Wu L."/>
            <person name="Ma J."/>
        </authorList>
    </citation>
    <scope>NUCLEOTIDE SEQUENCE [LARGE SCALE GENOMIC DNA]</scope>
    <source>
        <strain evidence="3">JCM 15478</strain>
    </source>
</reference>
<dbReference type="EMBL" id="BAAAPE010000005">
    <property type="protein sequence ID" value="GAA2068386.1"/>
    <property type="molecule type" value="Genomic_DNA"/>
</dbReference>
<gene>
    <name evidence="2" type="ORF">GCM10009801_16590</name>
</gene>
<comment type="caution">
    <text evidence="2">The sequence shown here is derived from an EMBL/GenBank/DDBJ whole genome shotgun (WGS) entry which is preliminary data.</text>
</comment>
<feature type="region of interest" description="Disordered" evidence="1">
    <location>
        <begin position="35"/>
        <end position="54"/>
    </location>
</feature>
<sequence length="102" mass="10959">MVRTIALTDTFMLSTCGQENAGAWHLGTVLPPPALPPVRAATPHPATRSPTPDAYATAHANVYRRTDAEETTEPNARVRVRAFAFAFAFAGSHPAGSWPRDC</sequence>
<name>A0ABP5H951_9ACTN</name>
<accession>A0ABP5H951</accession>
<dbReference type="Proteomes" id="UP001500016">
    <property type="component" value="Unassembled WGS sequence"/>
</dbReference>
<organism evidence="2 3">
    <name type="scientific">Streptomyces albiaxialis</name>
    <dbReference type="NCBI Taxonomy" id="329523"/>
    <lineage>
        <taxon>Bacteria</taxon>
        <taxon>Bacillati</taxon>
        <taxon>Actinomycetota</taxon>
        <taxon>Actinomycetes</taxon>
        <taxon>Kitasatosporales</taxon>
        <taxon>Streptomycetaceae</taxon>
        <taxon>Streptomyces</taxon>
    </lineage>
</organism>
<evidence type="ECO:0000256" key="1">
    <source>
        <dbReference type="SAM" id="MobiDB-lite"/>
    </source>
</evidence>
<evidence type="ECO:0000313" key="3">
    <source>
        <dbReference type="Proteomes" id="UP001500016"/>
    </source>
</evidence>
<proteinExistence type="predicted"/>
<protein>
    <submittedName>
        <fullName evidence="2">Uncharacterized protein</fullName>
    </submittedName>
</protein>
<evidence type="ECO:0000313" key="2">
    <source>
        <dbReference type="EMBL" id="GAA2068386.1"/>
    </source>
</evidence>